<evidence type="ECO:0000313" key="1">
    <source>
        <dbReference type="EMBL" id="SMC51960.1"/>
    </source>
</evidence>
<dbReference type="SUPFAM" id="SSF56112">
    <property type="entry name" value="Protein kinase-like (PK-like)"/>
    <property type="match status" value="1"/>
</dbReference>
<dbReference type="EMBL" id="FWXN01000004">
    <property type="protein sequence ID" value="SMC51960.1"/>
    <property type="molecule type" value="Genomic_DNA"/>
</dbReference>
<accession>A0A1W1ZU35</accession>
<name>A0A1W1ZU35_9MICO</name>
<dbReference type="AlphaFoldDB" id="A0A1W1ZU35"/>
<dbReference type="InterPro" id="IPR011009">
    <property type="entry name" value="Kinase-like_dom_sf"/>
</dbReference>
<protein>
    <submittedName>
        <fullName evidence="1">TIGR02569 family protein</fullName>
    </submittedName>
</protein>
<evidence type="ECO:0000313" key="2">
    <source>
        <dbReference type="Proteomes" id="UP000192634"/>
    </source>
</evidence>
<proteinExistence type="predicted"/>
<dbReference type="OrthoDB" id="4427130at2"/>
<dbReference type="RefSeq" id="WP_084450350.1">
    <property type="nucleotide sequence ID" value="NZ_FWXN01000004.1"/>
</dbReference>
<dbReference type="Proteomes" id="UP000192634">
    <property type="component" value="Unassembled WGS sequence"/>
</dbReference>
<organism evidence="1 2">
    <name type="scientific">Janibacter indicus</name>
    <dbReference type="NCBI Taxonomy" id="857417"/>
    <lineage>
        <taxon>Bacteria</taxon>
        <taxon>Bacillati</taxon>
        <taxon>Actinomycetota</taxon>
        <taxon>Actinomycetes</taxon>
        <taxon>Micrococcales</taxon>
        <taxon>Intrasporangiaceae</taxon>
        <taxon>Janibacter</taxon>
    </lineage>
</organism>
<gene>
    <name evidence="1" type="ORF">SAMN06296429_104239</name>
</gene>
<reference evidence="1 2" key="1">
    <citation type="submission" date="2017-04" db="EMBL/GenBank/DDBJ databases">
        <authorList>
            <person name="Afonso C.L."/>
            <person name="Miller P.J."/>
            <person name="Scott M.A."/>
            <person name="Spackman E."/>
            <person name="Goraichik I."/>
            <person name="Dimitrov K.M."/>
            <person name="Suarez D.L."/>
            <person name="Swayne D.E."/>
        </authorList>
    </citation>
    <scope>NUCLEOTIDE SEQUENCE [LARGE SCALE GENOMIC DNA]</scope>
    <source>
        <strain evidence="1 2">CGMCC 1.12511</strain>
    </source>
</reference>
<sequence>MRPTEHVLDMFAVPGDIEPLTGGQGGSVRAGDLVLSPGRGPRVQDLLSPVLARLAVDLDTRPGRDHRDLRIAMPVPARDGSWVVDGWAASRFEPGTRQLTDLAATRAVGAVLHAELARVVTSWPPAQEPPVGRWAEAERVAFGERPLPDDGLDPEVQGLLAHLAAARDDTDLGPAQLVHGDLAGNILLDPRGAPVVVDLAPYWRPALWAEATAVLDCVVGGHADPLVMHAWVTGPHGQAMLRAAIFRVVSDRPVDLPAYEAALAPLLARIRP</sequence>